<organism evidence="7 8">
    <name type="scientific">Megasphaera cerevisiae DSM 20462</name>
    <dbReference type="NCBI Taxonomy" id="1122219"/>
    <lineage>
        <taxon>Bacteria</taxon>
        <taxon>Bacillati</taxon>
        <taxon>Bacillota</taxon>
        <taxon>Negativicutes</taxon>
        <taxon>Veillonellales</taxon>
        <taxon>Veillonellaceae</taxon>
        <taxon>Megasphaera</taxon>
    </lineage>
</organism>
<dbReference type="RefSeq" id="WP_048514454.1">
    <property type="nucleotide sequence ID" value="NZ_FUXD01000028.1"/>
</dbReference>
<comment type="subcellular location">
    <subcellularLocation>
        <location evidence="1">Membrane</location>
        <topology evidence="1">Single-pass membrane protein</topology>
    </subcellularLocation>
</comment>
<keyword evidence="8" id="KW-1185">Reference proteome</keyword>
<feature type="transmembrane region" description="Helical" evidence="5">
    <location>
        <begin position="44"/>
        <end position="66"/>
    </location>
</feature>
<dbReference type="InParanoid" id="A0A0J6WUS9"/>
<dbReference type="GO" id="GO:0016020">
    <property type="term" value="C:membrane"/>
    <property type="evidence" value="ECO:0007669"/>
    <property type="project" value="UniProtKB-SubCell"/>
</dbReference>
<sequence length="234" mass="26380">MESQTKFFPKGEPTEVFDRKAAGTFQSDLYNLALDKDVAKKRNLLYLVLLIICVLSIIFIATTANYKTYVVRVDNATGQVETGGQLKATNYKPQEAEIKTFLAQFIADTRTIPLDPVQYKNNWNRSRHFMTQEAAQKINAIVSKDNPVGLLGRMTVQPQIRSIQLQPGSNSTYQVRWIEEEYAISGNTTGRKVSYVALFSVAIEPQSKEEELLINPLGLKIKDLAISKENESKE</sequence>
<dbReference type="PATRIC" id="fig|1122219.3.peg.1447"/>
<evidence type="ECO:0000256" key="4">
    <source>
        <dbReference type="ARBA" id="ARBA00023136"/>
    </source>
</evidence>
<evidence type="ECO:0000256" key="1">
    <source>
        <dbReference type="ARBA" id="ARBA00004167"/>
    </source>
</evidence>
<comment type="caution">
    <text evidence="7">The sequence shown here is derived from an EMBL/GenBank/DDBJ whole genome shotgun (WGS) entry which is preliminary data.</text>
</comment>
<dbReference type="OrthoDB" id="9778195at2"/>
<evidence type="ECO:0000313" key="8">
    <source>
        <dbReference type="Proteomes" id="UP000036503"/>
    </source>
</evidence>
<name>A0A0J6WUS9_9FIRM</name>
<keyword evidence="3 5" id="KW-1133">Transmembrane helix</keyword>
<feature type="domain" description="Bacterial virulence protein VirB8" evidence="6">
    <location>
        <begin position="31"/>
        <end position="229"/>
    </location>
</feature>
<evidence type="ECO:0000256" key="2">
    <source>
        <dbReference type="ARBA" id="ARBA00022692"/>
    </source>
</evidence>
<dbReference type="SUPFAM" id="SSF54427">
    <property type="entry name" value="NTF2-like"/>
    <property type="match status" value="1"/>
</dbReference>
<proteinExistence type="predicted"/>
<dbReference type="Gene3D" id="3.10.450.230">
    <property type="entry name" value="VirB8 protein"/>
    <property type="match status" value="1"/>
</dbReference>
<reference evidence="7 8" key="1">
    <citation type="submission" date="2015-06" db="EMBL/GenBank/DDBJ databases">
        <title>Draft genome sequence of beer spoilage bacterium Megasphaera cerevisiae type strain 20462.</title>
        <authorList>
            <person name="Kutumbaka K."/>
            <person name="Pasmowitz J."/>
            <person name="Mategko J."/>
            <person name="Reyes D."/>
            <person name="Friedrich A."/>
            <person name="Han S."/>
            <person name="Martens-Habbena W."/>
            <person name="Neal-McKinney J."/>
            <person name="Janagama H.K."/>
            <person name="Nadala C."/>
            <person name="Samadpour M."/>
        </authorList>
    </citation>
    <scope>NUCLEOTIDE SEQUENCE [LARGE SCALE GENOMIC DNA]</scope>
    <source>
        <strain evidence="7 8">DSM 20462</strain>
    </source>
</reference>
<accession>A0A0J6WUS9</accession>
<evidence type="ECO:0000313" key="7">
    <source>
        <dbReference type="EMBL" id="KMO86304.1"/>
    </source>
</evidence>
<evidence type="ECO:0000256" key="3">
    <source>
        <dbReference type="ARBA" id="ARBA00022989"/>
    </source>
</evidence>
<dbReference type="AlphaFoldDB" id="A0A0J6WUS9"/>
<dbReference type="InterPro" id="IPR007430">
    <property type="entry name" value="VirB8"/>
</dbReference>
<evidence type="ECO:0000259" key="6">
    <source>
        <dbReference type="Pfam" id="PF04335"/>
    </source>
</evidence>
<keyword evidence="2 5" id="KW-0812">Transmembrane</keyword>
<gene>
    <name evidence="7" type="ORF">AB840_08725</name>
</gene>
<dbReference type="EMBL" id="LEKT01000026">
    <property type="protein sequence ID" value="KMO86304.1"/>
    <property type="molecule type" value="Genomic_DNA"/>
</dbReference>
<dbReference type="InterPro" id="IPR032710">
    <property type="entry name" value="NTF2-like_dom_sf"/>
</dbReference>
<evidence type="ECO:0000256" key="5">
    <source>
        <dbReference type="SAM" id="Phobius"/>
    </source>
</evidence>
<dbReference type="Proteomes" id="UP000036503">
    <property type="component" value="Unassembled WGS sequence"/>
</dbReference>
<keyword evidence="4 5" id="KW-0472">Membrane</keyword>
<dbReference type="CDD" id="cd16425">
    <property type="entry name" value="TrbF"/>
    <property type="match status" value="1"/>
</dbReference>
<dbReference type="STRING" id="39029.BSR42_10305"/>
<protein>
    <submittedName>
        <fullName evidence="7">Conjugal transfer protein TrbF</fullName>
    </submittedName>
</protein>
<dbReference type="InterPro" id="IPR035658">
    <property type="entry name" value="TrbF"/>
</dbReference>
<dbReference type="Pfam" id="PF04335">
    <property type="entry name" value="VirB8"/>
    <property type="match status" value="1"/>
</dbReference>